<evidence type="ECO:0000313" key="3">
    <source>
        <dbReference type="Proteomes" id="UP000283530"/>
    </source>
</evidence>
<comment type="caution">
    <text evidence="2">The sequence shown here is derived from an EMBL/GenBank/DDBJ whole genome shotgun (WGS) entry which is preliminary data.</text>
</comment>
<dbReference type="InterPro" id="IPR029058">
    <property type="entry name" value="AB_hydrolase_fold"/>
</dbReference>
<accession>A0A3S3QAN2</accession>
<keyword evidence="3" id="KW-1185">Reference proteome</keyword>
<keyword evidence="2" id="KW-0378">Hydrolase</keyword>
<dbReference type="Pfam" id="PF00450">
    <property type="entry name" value="Peptidase_S10"/>
    <property type="match status" value="1"/>
</dbReference>
<dbReference type="GO" id="GO:0016747">
    <property type="term" value="F:acyltransferase activity, transferring groups other than amino-acyl groups"/>
    <property type="evidence" value="ECO:0007669"/>
    <property type="project" value="TreeGrafter"/>
</dbReference>
<dbReference type="SUPFAM" id="SSF53474">
    <property type="entry name" value="alpha/beta-Hydrolases"/>
    <property type="match status" value="2"/>
</dbReference>
<reference evidence="2 3" key="1">
    <citation type="journal article" date="2019" name="Nat. Plants">
        <title>Stout camphor tree genome fills gaps in understanding of flowering plant genome evolution.</title>
        <authorList>
            <person name="Chaw S.M."/>
            <person name="Liu Y.C."/>
            <person name="Wu Y.W."/>
            <person name="Wang H.Y."/>
            <person name="Lin C.I."/>
            <person name="Wu C.S."/>
            <person name="Ke H.M."/>
            <person name="Chang L.Y."/>
            <person name="Hsu C.Y."/>
            <person name="Yang H.T."/>
            <person name="Sudianto E."/>
            <person name="Hsu M.H."/>
            <person name="Wu K.P."/>
            <person name="Wang L.N."/>
            <person name="Leebens-Mack J.H."/>
            <person name="Tsai I.J."/>
        </authorList>
    </citation>
    <scope>NUCLEOTIDE SEQUENCE [LARGE SCALE GENOMIC DNA]</scope>
    <source>
        <strain evidence="3">cv. Chaw 1501</strain>
        <tissue evidence="2">Young leaves</tissue>
    </source>
</reference>
<sequence>MGVESRILLPHGILALDKCIIITFNLDSYHLFEPSISYNHEQGTVGEWIRCNSDLHYVKEINSTVEYHLNLTTNGYRALIYSGDHDLVVPFVGTETWIRSLNFSVVDEWRSWFVGGQIAGYVGVGDLNEDQLSYFVVESETNPKEDPLMMWITVGPGCSGWSGLLYEIGMVQRFLFI</sequence>
<keyword evidence="2" id="KW-0121">Carboxypeptidase</keyword>
<evidence type="ECO:0000256" key="1">
    <source>
        <dbReference type="ARBA" id="ARBA00009431"/>
    </source>
</evidence>
<dbReference type="GO" id="GO:0004185">
    <property type="term" value="F:serine-type carboxypeptidase activity"/>
    <property type="evidence" value="ECO:0007669"/>
    <property type="project" value="InterPro"/>
</dbReference>
<dbReference type="GO" id="GO:0006508">
    <property type="term" value="P:proteolysis"/>
    <property type="evidence" value="ECO:0007669"/>
    <property type="project" value="InterPro"/>
</dbReference>
<organism evidence="2 3">
    <name type="scientific">Cinnamomum micranthum f. kanehirae</name>
    <dbReference type="NCBI Taxonomy" id="337451"/>
    <lineage>
        <taxon>Eukaryota</taxon>
        <taxon>Viridiplantae</taxon>
        <taxon>Streptophyta</taxon>
        <taxon>Embryophyta</taxon>
        <taxon>Tracheophyta</taxon>
        <taxon>Spermatophyta</taxon>
        <taxon>Magnoliopsida</taxon>
        <taxon>Magnoliidae</taxon>
        <taxon>Laurales</taxon>
        <taxon>Lauraceae</taxon>
        <taxon>Cinnamomum</taxon>
    </lineage>
</organism>
<dbReference type="Gene3D" id="3.40.50.1820">
    <property type="entry name" value="alpha/beta hydrolase"/>
    <property type="match status" value="2"/>
</dbReference>
<comment type="similarity">
    <text evidence="1">Belongs to the peptidase S10 family.</text>
</comment>
<dbReference type="PANTHER" id="PTHR11802:SF29">
    <property type="entry name" value="SERINE CARBOXYPEPTIDASE-LIKE 19"/>
    <property type="match status" value="1"/>
</dbReference>
<gene>
    <name evidence="2" type="ORF">CKAN_01120100</name>
</gene>
<name>A0A3S3QAN2_9MAGN</name>
<dbReference type="Proteomes" id="UP000283530">
    <property type="component" value="Unassembled WGS sequence"/>
</dbReference>
<keyword evidence="2" id="KW-0645">Protease</keyword>
<dbReference type="GO" id="GO:0019748">
    <property type="term" value="P:secondary metabolic process"/>
    <property type="evidence" value="ECO:0007669"/>
    <property type="project" value="TreeGrafter"/>
</dbReference>
<protein>
    <submittedName>
        <fullName evidence="2">Serine carboxypeptidase-like protein 7</fullName>
    </submittedName>
</protein>
<dbReference type="InterPro" id="IPR001563">
    <property type="entry name" value="Peptidase_S10"/>
</dbReference>
<dbReference type="AlphaFoldDB" id="A0A3S3QAN2"/>
<dbReference type="EMBL" id="QPKB01000004">
    <property type="protein sequence ID" value="RWR82484.1"/>
    <property type="molecule type" value="Genomic_DNA"/>
</dbReference>
<dbReference type="PANTHER" id="PTHR11802">
    <property type="entry name" value="SERINE PROTEASE FAMILY S10 SERINE CARBOXYPEPTIDASE"/>
    <property type="match status" value="1"/>
</dbReference>
<dbReference type="OrthoDB" id="1912352at2759"/>
<proteinExistence type="inferred from homology"/>
<evidence type="ECO:0000313" key="2">
    <source>
        <dbReference type="EMBL" id="RWR82484.1"/>
    </source>
</evidence>